<evidence type="ECO:0000313" key="2">
    <source>
        <dbReference type="EMBL" id="KIK00829.1"/>
    </source>
</evidence>
<dbReference type="Proteomes" id="UP000054477">
    <property type="component" value="Unassembled WGS sequence"/>
</dbReference>
<evidence type="ECO:0000256" key="1">
    <source>
        <dbReference type="SAM" id="MobiDB-lite"/>
    </source>
</evidence>
<name>A0A0C9XGW0_9AGAR</name>
<dbReference type="AlphaFoldDB" id="A0A0C9XGW0"/>
<dbReference type="HOGENOM" id="CLU_1896575_0_0_1"/>
<feature type="compositionally biased region" description="Polar residues" evidence="1">
    <location>
        <begin position="118"/>
        <end position="134"/>
    </location>
</feature>
<accession>A0A0C9XGW0</accession>
<feature type="region of interest" description="Disordered" evidence="1">
    <location>
        <begin position="44"/>
        <end position="69"/>
    </location>
</feature>
<gene>
    <name evidence="2" type="ORF">K443DRAFT_7403</name>
</gene>
<organism evidence="2 3">
    <name type="scientific">Laccaria amethystina LaAM-08-1</name>
    <dbReference type="NCBI Taxonomy" id="1095629"/>
    <lineage>
        <taxon>Eukaryota</taxon>
        <taxon>Fungi</taxon>
        <taxon>Dikarya</taxon>
        <taxon>Basidiomycota</taxon>
        <taxon>Agaricomycotina</taxon>
        <taxon>Agaricomycetes</taxon>
        <taxon>Agaricomycetidae</taxon>
        <taxon>Agaricales</taxon>
        <taxon>Agaricineae</taxon>
        <taxon>Hydnangiaceae</taxon>
        <taxon>Laccaria</taxon>
    </lineage>
</organism>
<protein>
    <submittedName>
        <fullName evidence="2">Uncharacterized protein</fullName>
    </submittedName>
</protein>
<reference evidence="3" key="2">
    <citation type="submission" date="2015-01" db="EMBL/GenBank/DDBJ databases">
        <title>Evolutionary Origins and Diversification of the Mycorrhizal Mutualists.</title>
        <authorList>
            <consortium name="DOE Joint Genome Institute"/>
            <consortium name="Mycorrhizal Genomics Consortium"/>
            <person name="Kohler A."/>
            <person name="Kuo A."/>
            <person name="Nagy L.G."/>
            <person name="Floudas D."/>
            <person name="Copeland A."/>
            <person name="Barry K.W."/>
            <person name="Cichocki N."/>
            <person name="Veneault-Fourrey C."/>
            <person name="LaButti K."/>
            <person name="Lindquist E.A."/>
            <person name="Lipzen A."/>
            <person name="Lundell T."/>
            <person name="Morin E."/>
            <person name="Murat C."/>
            <person name="Riley R."/>
            <person name="Ohm R."/>
            <person name="Sun H."/>
            <person name="Tunlid A."/>
            <person name="Henrissat B."/>
            <person name="Grigoriev I.V."/>
            <person name="Hibbett D.S."/>
            <person name="Martin F."/>
        </authorList>
    </citation>
    <scope>NUCLEOTIDE SEQUENCE [LARGE SCALE GENOMIC DNA]</scope>
    <source>
        <strain evidence="3">LaAM-08-1</strain>
    </source>
</reference>
<evidence type="ECO:0000313" key="3">
    <source>
        <dbReference type="Proteomes" id="UP000054477"/>
    </source>
</evidence>
<keyword evidence="3" id="KW-1185">Reference proteome</keyword>
<dbReference type="EMBL" id="KN838618">
    <property type="protein sequence ID" value="KIK00829.1"/>
    <property type="molecule type" value="Genomic_DNA"/>
</dbReference>
<feature type="region of interest" description="Disordered" evidence="1">
    <location>
        <begin position="1"/>
        <end position="26"/>
    </location>
</feature>
<feature type="compositionally biased region" description="Polar residues" evidence="1">
    <location>
        <begin position="44"/>
        <end position="60"/>
    </location>
</feature>
<reference evidence="2 3" key="1">
    <citation type="submission" date="2014-04" db="EMBL/GenBank/DDBJ databases">
        <authorList>
            <consortium name="DOE Joint Genome Institute"/>
            <person name="Kuo A."/>
            <person name="Kohler A."/>
            <person name="Nagy L.G."/>
            <person name="Floudas D."/>
            <person name="Copeland A."/>
            <person name="Barry K.W."/>
            <person name="Cichocki N."/>
            <person name="Veneault-Fourrey C."/>
            <person name="LaButti K."/>
            <person name="Lindquist E.A."/>
            <person name="Lipzen A."/>
            <person name="Lundell T."/>
            <person name="Morin E."/>
            <person name="Murat C."/>
            <person name="Sun H."/>
            <person name="Tunlid A."/>
            <person name="Henrissat B."/>
            <person name="Grigoriev I.V."/>
            <person name="Hibbett D.S."/>
            <person name="Martin F."/>
            <person name="Nordberg H.P."/>
            <person name="Cantor M.N."/>
            <person name="Hua S.X."/>
        </authorList>
    </citation>
    <scope>NUCLEOTIDE SEQUENCE [LARGE SCALE GENOMIC DNA]</scope>
    <source>
        <strain evidence="2 3">LaAM-08-1</strain>
    </source>
</reference>
<proteinExistence type="predicted"/>
<sequence>MSFSGSSPNKAPVKRGLSLNNLDGGGDVRVAYQDHFGVNVENSAQAFDSDLPSNSHQEITSPPPEQDVTFCTTQPGKISRRLSERVARLFNPRPTQNGGVVALETRTEDVCPPDVVQGTLSSVDERSSTASGSS</sequence>
<feature type="region of interest" description="Disordered" evidence="1">
    <location>
        <begin position="112"/>
        <end position="134"/>
    </location>
</feature>